<evidence type="ECO:0000313" key="6">
    <source>
        <dbReference type="Proteomes" id="UP000431092"/>
    </source>
</evidence>
<dbReference type="GO" id="GO:0008757">
    <property type="term" value="F:S-adenosylmethionine-dependent methyltransferase activity"/>
    <property type="evidence" value="ECO:0007669"/>
    <property type="project" value="InterPro"/>
</dbReference>
<feature type="region of interest" description="Disordered" evidence="3">
    <location>
        <begin position="1"/>
        <end position="20"/>
    </location>
</feature>
<evidence type="ECO:0000259" key="4">
    <source>
        <dbReference type="Pfam" id="PF05175"/>
    </source>
</evidence>
<name>A0A6I3IGR4_9MICO</name>
<dbReference type="PANTHER" id="PTHR47816">
    <property type="entry name" value="RIBOSOMAL RNA SMALL SUBUNIT METHYLTRANSFERASE C"/>
    <property type="match status" value="1"/>
</dbReference>
<dbReference type="EMBL" id="WLVL01000027">
    <property type="protein sequence ID" value="MTB71823.1"/>
    <property type="molecule type" value="Genomic_DNA"/>
</dbReference>
<dbReference type="InterPro" id="IPR029063">
    <property type="entry name" value="SAM-dependent_MTases_sf"/>
</dbReference>
<evidence type="ECO:0000313" key="5">
    <source>
        <dbReference type="EMBL" id="MTB71823.1"/>
    </source>
</evidence>
<organism evidence="5 6">
    <name type="scientific">Arsenicicoccus cauae</name>
    <dbReference type="NCBI Taxonomy" id="2663847"/>
    <lineage>
        <taxon>Bacteria</taxon>
        <taxon>Bacillati</taxon>
        <taxon>Actinomycetota</taxon>
        <taxon>Actinomycetes</taxon>
        <taxon>Micrococcales</taxon>
        <taxon>Intrasporangiaceae</taxon>
        <taxon>Arsenicicoccus</taxon>
    </lineage>
</organism>
<dbReference type="CDD" id="cd02440">
    <property type="entry name" value="AdoMet_MTases"/>
    <property type="match status" value="1"/>
</dbReference>
<dbReference type="PANTHER" id="PTHR47816:SF4">
    <property type="entry name" value="RIBOSOMAL RNA SMALL SUBUNIT METHYLTRANSFERASE C"/>
    <property type="match status" value="1"/>
</dbReference>
<keyword evidence="1 5" id="KW-0489">Methyltransferase</keyword>
<evidence type="ECO:0000256" key="3">
    <source>
        <dbReference type="SAM" id="MobiDB-lite"/>
    </source>
</evidence>
<sequence>MSEQQEHYFTSSAPATEPERRSIRIRLADRTVDVETAPGTFSPDGLDKGTAVLLAEAPPPPATGTFLDLGCGWGPIALTLALRSPDATVHAVDVNERSLDLARRNAESLGCTGIRAMTAAEVPAGTAYDLIWSNPPIRVGKAVLHDLLRTWLLRLAPDGHAYLVVQKNLGSDSLQAWIGRELGPQLVVERLTSARGFRVLHVRRAAA</sequence>
<comment type="caution">
    <text evidence="5">The sequence shown here is derived from an EMBL/GenBank/DDBJ whole genome shotgun (WGS) entry which is preliminary data.</text>
</comment>
<protein>
    <submittedName>
        <fullName evidence="5">Methyltransferase</fullName>
    </submittedName>
</protein>
<dbReference type="Proteomes" id="UP000431092">
    <property type="component" value="Unassembled WGS sequence"/>
</dbReference>
<dbReference type="AlphaFoldDB" id="A0A6I3IGR4"/>
<dbReference type="Gene3D" id="3.40.50.150">
    <property type="entry name" value="Vaccinia Virus protein VP39"/>
    <property type="match status" value="1"/>
</dbReference>
<dbReference type="InterPro" id="IPR007848">
    <property type="entry name" value="Small_mtfrase_dom"/>
</dbReference>
<reference evidence="5 6" key="1">
    <citation type="submission" date="2019-11" db="EMBL/GenBank/DDBJ databases">
        <title>Whole genome sequencing identifies a novel species of the genus Arsenicicoccus isolated from human blood.</title>
        <authorList>
            <person name="Jeong J.H."/>
            <person name="Kweon O.J."/>
            <person name="Kim H.R."/>
            <person name="Kim T.-H."/>
            <person name="Ha S.-M."/>
            <person name="Lee M.-K."/>
        </authorList>
    </citation>
    <scope>NUCLEOTIDE SEQUENCE [LARGE SCALE GENOMIC DNA]</scope>
    <source>
        <strain evidence="5 6">MKL-02</strain>
    </source>
</reference>
<proteinExistence type="predicted"/>
<keyword evidence="6" id="KW-1185">Reference proteome</keyword>
<feature type="domain" description="Methyltransferase small" evidence="4">
    <location>
        <begin position="33"/>
        <end position="184"/>
    </location>
</feature>
<evidence type="ECO:0000256" key="1">
    <source>
        <dbReference type="ARBA" id="ARBA00022603"/>
    </source>
</evidence>
<dbReference type="RefSeq" id="WP_154593133.1">
    <property type="nucleotide sequence ID" value="NZ_WLVL01000027.1"/>
</dbReference>
<gene>
    <name evidence="5" type="ORF">GGG17_07550</name>
</gene>
<accession>A0A6I3IGR4</accession>
<dbReference type="InterPro" id="IPR046977">
    <property type="entry name" value="RsmC/RlmG"/>
</dbReference>
<dbReference type="SUPFAM" id="SSF53335">
    <property type="entry name" value="S-adenosyl-L-methionine-dependent methyltransferases"/>
    <property type="match status" value="1"/>
</dbReference>
<dbReference type="GO" id="GO:0032259">
    <property type="term" value="P:methylation"/>
    <property type="evidence" value="ECO:0007669"/>
    <property type="project" value="UniProtKB-KW"/>
</dbReference>
<dbReference type="Pfam" id="PF05175">
    <property type="entry name" value="MTS"/>
    <property type="match status" value="1"/>
</dbReference>
<keyword evidence="2 5" id="KW-0808">Transferase</keyword>
<evidence type="ECO:0000256" key="2">
    <source>
        <dbReference type="ARBA" id="ARBA00022679"/>
    </source>
</evidence>